<accession>A0ABD5WIF7</accession>
<protein>
    <submittedName>
        <fullName evidence="1">Restriction endonuclease</fullName>
    </submittedName>
</protein>
<dbReference type="AlphaFoldDB" id="A0ABD5WIF7"/>
<evidence type="ECO:0000313" key="1">
    <source>
        <dbReference type="EMBL" id="MFC7078917.1"/>
    </source>
</evidence>
<keyword evidence="1" id="KW-0540">Nuclease</keyword>
<name>A0ABD5WIF7_9EURY</name>
<dbReference type="RefSeq" id="WP_382208465.1">
    <property type="nucleotide sequence ID" value="NZ_JBHSZH010000001.1"/>
</dbReference>
<keyword evidence="1" id="KW-0378">Hydrolase</keyword>
<dbReference type="EMBL" id="JBHSZH010000001">
    <property type="protein sequence ID" value="MFC7078917.1"/>
    <property type="molecule type" value="Genomic_DNA"/>
</dbReference>
<comment type="caution">
    <text evidence="1">The sequence shown here is derived from an EMBL/GenBank/DDBJ whole genome shotgun (WGS) entry which is preliminary data.</text>
</comment>
<dbReference type="Proteomes" id="UP001596407">
    <property type="component" value="Unassembled WGS sequence"/>
</dbReference>
<dbReference type="GO" id="GO:0004519">
    <property type="term" value="F:endonuclease activity"/>
    <property type="evidence" value="ECO:0007669"/>
    <property type="project" value="UniProtKB-KW"/>
</dbReference>
<evidence type="ECO:0000313" key="2">
    <source>
        <dbReference type="Proteomes" id="UP001596407"/>
    </source>
</evidence>
<organism evidence="1 2">
    <name type="scientific">Halorussus caseinilyticus</name>
    <dbReference type="NCBI Taxonomy" id="3034025"/>
    <lineage>
        <taxon>Archaea</taxon>
        <taxon>Methanobacteriati</taxon>
        <taxon>Methanobacteriota</taxon>
        <taxon>Stenosarchaea group</taxon>
        <taxon>Halobacteria</taxon>
        <taxon>Halobacteriales</taxon>
        <taxon>Haladaptataceae</taxon>
        <taxon>Halorussus</taxon>
    </lineage>
</organism>
<reference evidence="1 2" key="1">
    <citation type="journal article" date="2019" name="Int. J. Syst. Evol. Microbiol.">
        <title>The Global Catalogue of Microorganisms (GCM) 10K type strain sequencing project: providing services to taxonomists for standard genome sequencing and annotation.</title>
        <authorList>
            <consortium name="The Broad Institute Genomics Platform"/>
            <consortium name="The Broad Institute Genome Sequencing Center for Infectious Disease"/>
            <person name="Wu L."/>
            <person name="Ma J."/>
        </authorList>
    </citation>
    <scope>NUCLEOTIDE SEQUENCE [LARGE SCALE GENOMIC DNA]</scope>
    <source>
        <strain evidence="1 2">DT72</strain>
    </source>
</reference>
<gene>
    <name evidence="1" type="ORF">ACFQJ6_01015</name>
</gene>
<keyword evidence="1" id="KW-0255">Endonuclease</keyword>
<sequence length="233" mass="25300">MPADPESAVATLTERVRTLREERAELNLDVLDHLGDAAKRAEAESGPTLGEIGVAASGVEDSVLADASADREGLKIGDVEVRRDGDGDALVVSTTARYKPDDAERDDAETDRWGYVETDPIPALRFRNLGETERTLLEAFVPAAVERGGGFAGFRAYATKTNTPLDRLRALSLPDPETVSDEVARYREVRARAKNLNNTVATLEEAIDRIVYRLYGLDDDEIAVVERAGDGGE</sequence>
<proteinExistence type="predicted"/>
<keyword evidence="2" id="KW-1185">Reference proteome</keyword>